<keyword evidence="2" id="KW-1185">Reference proteome</keyword>
<dbReference type="PANTHER" id="PTHR48420:SF1">
    <property type="entry name" value="NON-HAEM DIOXYGENASE N-TERMINAL DOMAIN-CONTAINING PROTEIN"/>
    <property type="match status" value="1"/>
</dbReference>
<gene>
    <name evidence="1" type="ORF">IWQ60_004796</name>
</gene>
<dbReference type="Proteomes" id="UP001150569">
    <property type="component" value="Unassembled WGS sequence"/>
</dbReference>
<protein>
    <recommendedName>
        <fullName evidence="3">Non-haem dioxygenase N-terminal domain-containing protein</fullName>
    </recommendedName>
</protein>
<dbReference type="SUPFAM" id="SSF51197">
    <property type="entry name" value="Clavaminate synthase-like"/>
    <property type="match status" value="1"/>
</dbReference>
<sequence length="369" mass="40452">MGIIERTPEGAVIVDYYQLLGDSSTALGLAIAEAFGNDDHCLGIIMVRNVPNLVQCRDALLDRGPWLAHLPPSAQQALEHPESQYMFGWSQGRELMNGRPDYSKGSFYANPVQDIPTSPNPQYPEYYSANRWPMETDLPGFRGSFRRLCQLIIQVGLLVAKHCDRYVASQLPGYSPAFLQNLISNSDTIKARLLHYFPKDGGDPVAAAGSEADIDSWCGWHLDHSCLTGLTAAKYVDTAALERGDVVWPTVDDSVETWTLPEVACPDPTAGLYIKNRAGEVVQVRIPADVLAFQTGEALEITSANFLRATPHCVRGASTTATPVGDDQVAPRVARNTLAVFIQPAIDDELAEGYTFGQFTHDVLKKHYS</sequence>
<dbReference type="PANTHER" id="PTHR48420">
    <property type="entry name" value="NON-HAEM DIOXYGENASE N-TERMINAL DOMAIN-CONTAINING PROTEIN"/>
    <property type="match status" value="1"/>
</dbReference>
<reference evidence="1" key="1">
    <citation type="submission" date="2022-07" db="EMBL/GenBank/DDBJ databases">
        <title>Phylogenomic reconstructions and comparative analyses of Kickxellomycotina fungi.</title>
        <authorList>
            <person name="Reynolds N.K."/>
            <person name="Stajich J.E."/>
            <person name="Barry K."/>
            <person name="Grigoriev I.V."/>
            <person name="Crous P."/>
            <person name="Smith M.E."/>
        </authorList>
    </citation>
    <scope>NUCLEOTIDE SEQUENCE</scope>
    <source>
        <strain evidence="1">RSA 861</strain>
    </source>
</reference>
<accession>A0A9W8AFA5</accession>
<name>A0A9W8AFA5_9FUNG</name>
<evidence type="ECO:0000313" key="1">
    <source>
        <dbReference type="EMBL" id="KAJ1925084.1"/>
    </source>
</evidence>
<organism evidence="1 2">
    <name type="scientific">Tieghemiomyces parasiticus</name>
    <dbReference type="NCBI Taxonomy" id="78921"/>
    <lineage>
        <taxon>Eukaryota</taxon>
        <taxon>Fungi</taxon>
        <taxon>Fungi incertae sedis</taxon>
        <taxon>Zoopagomycota</taxon>
        <taxon>Kickxellomycotina</taxon>
        <taxon>Dimargaritomycetes</taxon>
        <taxon>Dimargaritales</taxon>
        <taxon>Dimargaritaceae</taxon>
        <taxon>Tieghemiomyces</taxon>
    </lineage>
</organism>
<evidence type="ECO:0000313" key="2">
    <source>
        <dbReference type="Proteomes" id="UP001150569"/>
    </source>
</evidence>
<dbReference type="Gene3D" id="2.60.120.330">
    <property type="entry name" value="B-lactam Antibiotic, Isopenicillin N Synthase, Chain"/>
    <property type="match status" value="1"/>
</dbReference>
<dbReference type="OrthoDB" id="438224at2759"/>
<dbReference type="InterPro" id="IPR027443">
    <property type="entry name" value="IPNS-like_sf"/>
</dbReference>
<dbReference type="EMBL" id="JANBPT010000240">
    <property type="protein sequence ID" value="KAJ1925084.1"/>
    <property type="molecule type" value="Genomic_DNA"/>
</dbReference>
<comment type="caution">
    <text evidence="1">The sequence shown here is derived from an EMBL/GenBank/DDBJ whole genome shotgun (WGS) entry which is preliminary data.</text>
</comment>
<proteinExistence type="predicted"/>
<dbReference type="AlphaFoldDB" id="A0A9W8AFA5"/>
<evidence type="ECO:0008006" key="3">
    <source>
        <dbReference type="Google" id="ProtNLM"/>
    </source>
</evidence>